<proteinExistence type="inferred from homology"/>
<dbReference type="SUPFAM" id="SSF58104">
    <property type="entry name" value="Methyl-accepting chemotaxis protein (MCP) signaling domain"/>
    <property type="match status" value="1"/>
</dbReference>
<dbReference type="GO" id="GO:0004888">
    <property type="term" value="F:transmembrane signaling receptor activity"/>
    <property type="evidence" value="ECO:0007669"/>
    <property type="project" value="InterPro"/>
</dbReference>
<dbReference type="PRINTS" id="PR00260">
    <property type="entry name" value="CHEMTRNSDUCR"/>
</dbReference>
<dbReference type="SMART" id="SM00283">
    <property type="entry name" value="MA"/>
    <property type="match status" value="1"/>
</dbReference>
<dbReference type="InterPro" id="IPR024478">
    <property type="entry name" value="HlyB_4HB_MCP"/>
</dbReference>
<dbReference type="PROSITE" id="PS50111">
    <property type="entry name" value="CHEMOTAXIS_TRANSDUC_2"/>
    <property type="match status" value="1"/>
</dbReference>
<dbReference type="GO" id="GO:0005886">
    <property type="term" value="C:plasma membrane"/>
    <property type="evidence" value="ECO:0007669"/>
    <property type="project" value="TreeGrafter"/>
</dbReference>
<dbReference type="AlphaFoldDB" id="A0A2T0X4L5"/>
<dbReference type="EMBL" id="PVTQ01000001">
    <property type="protein sequence ID" value="PRY93880.1"/>
    <property type="molecule type" value="Genomic_DNA"/>
</dbReference>
<evidence type="ECO:0000313" key="7">
    <source>
        <dbReference type="EMBL" id="PRY93880.1"/>
    </source>
</evidence>
<dbReference type="GO" id="GO:0007165">
    <property type="term" value="P:signal transduction"/>
    <property type="evidence" value="ECO:0007669"/>
    <property type="project" value="UniProtKB-KW"/>
</dbReference>
<comment type="similarity">
    <text evidence="2">Belongs to the methyl-accepting chemotaxis (MCP) protein family.</text>
</comment>
<keyword evidence="3" id="KW-0807">Transducer</keyword>
<keyword evidence="4" id="KW-0472">Membrane</keyword>
<dbReference type="GO" id="GO:0006935">
    <property type="term" value="P:chemotaxis"/>
    <property type="evidence" value="ECO:0007669"/>
    <property type="project" value="UniProtKB-KW"/>
</dbReference>
<evidence type="ECO:0000256" key="2">
    <source>
        <dbReference type="ARBA" id="ARBA00029447"/>
    </source>
</evidence>
<dbReference type="InterPro" id="IPR004089">
    <property type="entry name" value="MCPsignal_dom"/>
</dbReference>
<dbReference type="Pfam" id="PF12729">
    <property type="entry name" value="4HB_MCP_1"/>
    <property type="match status" value="1"/>
</dbReference>
<dbReference type="OrthoDB" id="369026at2"/>
<protein>
    <submittedName>
        <fullName evidence="7">Methyl-accepting chemotaxis protein</fullName>
    </submittedName>
</protein>
<sequence length="518" mass="55663">MRLSLKARLTLTFIMLLGLMAAMGGFSLHQLQAMQTRSQTIVQDNFSAIRTFDELAEQQAEIQRIMRDYIMLNDDSLRRTFTAELEALRGKQGLVLDTARATARPETVKLLDRYDSLRKELEGINTRVLADLSNGDQAKASEKLFMNSSLVHSEMSTTIREVQSRETRAMDEAVTASQQAYEQARLIAFGIMAAALLVSIIAAFRIIKTLMKGVYKANLLSAQVANGDLTHMANITGNSELSALLHNLNRMVIGLRGIVTEVQTGAEHVAVGATQMARSSESISDASTQQSAATERVASAIEEINGNIARTAENARMTEAVAVEAARDARISGEEVQHALAALSDILAKVGVIQEIARQTDLLALNAAVEAARAGEHGRGFAVVAQEVRKLAERSQSAAIEISKISAGSVIATKDAGNKLNALVELIERTSALVSDMSRANSEIAQGAEQMRKTIIELDDSTQANDSASVEMSSTAEELAAQAAALRETISNFTVAEKTADVPAAAEAPEPELVEEPA</sequence>
<reference evidence="7 8" key="1">
    <citation type="submission" date="2018-03" db="EMBL/GenBank/DDBJ databases">
        <title>Genomic Encyclopedia of Archaeal and Bacterial Type Strains, Phase II (KMG-II): from individual species to whole genera.</title>
        <authorList>
            <person name="Goeker M."/>
        </authorList>
    </citation>
    <scope>NUCLEOTIDE SEQUENCE [LARGE SCALE GENOMIC DNA]</scope>
    <source>
        <strain evidence="7 8">DSM 100212</strain>
    </source>
</reference>
<evidence type="ECO:0000259" key="5">
    <source>
        <dbReference type="PROSITE" id="PS50111"/>
    </source>
</evidence>
<dbReference type="PROSITE" id="PS50885">
    <property type="entry name" value="HAMP"/>
    <property type="match status" value="1"/>
</dbReference>
<dbReference type="Pfam" id="PF00015">
    <property type="entry name" value="MCPsignal"/>
    <property type="match status" value="1"/>
</dbReference>
<dbReference type="PANTHER" id="PTHR43531:SF11">
    <property type="entry name" value="METHYL-ACCEPTING CHEMOTAXIS PROTEIN 3"/>
    <property type="match status" value="1"/>
</dbReference>
<keyword evidence="4" id="KW-0812">Transmembrane</keyword>
<dbReference type="InterPro" id="IPR051310">
    <property type="entry name" value="MCP_chemotaxis"/>
</dbReference>
<accession>A0A2T0X4L5</accession>
<dbReference type="Proteomes" id="UP000238392">
    <property type="component" value="Unassembled WGS sequence"/>
</dbReference>
<evidence type="ECO:0000259" key="6">
    <source>
        <dbReference type="PROSITE" id="PS50885"/>
    </source>
</evidence>
<feature type="domain" description="HAMP" evidence="6">
    <location>
        <begin position="208"/>
        <end position="260"/>
    </location>
</feature>
<dbReference type="RefSeq" id="WP_106262174.1">
    <property type="nucleotide sequence ID" value="NZ_PVTQ01000001.1"/>
</dbReference>
<evidence type="ECO:0000256" key="4">
    <source>
        <dbReference type="SAM" id="Phobius"/>
    </source>
</evidence>
<evidence type="ECO:0000256" key="3">
    <source>
        <dbReference type="PROSITE-ProRule" id="PRU00284"/>
    </source>
</evidence>
<dbReference type="InterPro" id="IPR004090">
    <property type="entry name" value="Chemotax_Me-accpt_rcpt"/>
</dbReference>
<keyword evidence="1" id="KW-0145">Chemotaxis</keyword>
<dbReference type="InterPro" id="IPR003660">
    <property type="entry name" value="HAMP_dom"/>
</dbReference>
<gene>
    <name evidence="7" type="ORF">CLV74_1019</name>
</gene>
<feature type="transmembrane region" description="Helical" evidence="4">
    <location>
        <begin position="186"/>
        <end position="207"/>
    </location>
</feature>
<organism evidence="7 8">
    <name type="scientific">Donghicola tyrosinivorans</name>
    <dbReference type="NCBI Taxonomy" id="1652492"/>
    <lineage>
        <taxon>Bacteria</taxon>
        <taxon>Pseudomonadati</taxon>
        <taxon>Pseudomonadota</taxon>
        <taxon>Alphaproteobacteria</taxon>
        <taxon>Rhodobacterales</taxon>
        <taxon>Roseobacteraceae</taxon>
        <taxon>Donghicola</taxon>
    </lineage>
</organism>
<dbReference type="Gene3D" id="1.10.287.950">
    <property type="entry name" value="Methyl-accepting chemotaxis protein"/>
    <property type="match status" value="1"/>
</dbReference>
<keyword evidence="8" id="KW-1185">Reference proteome</keyword>
<evidence type="ECO:0000313" key="8">
    <source>
        <dbReference type="Proteomes" id="UP000238392"/>
    </source>
</evidence>
<keyword evidence="4" id="KW-1133">Transmembrane helix</keyword>
<evidence type="ECO:0000256" key="1">
    <source>
        <dbReference type="ARBA" id="ARBA00022500"/>
    </source>
</evidence>
<dbReference type="PANTHER" id="PTHR43531">
    <property type="entry name" value="PROTEIN ICFG"/>
    <property type="match status" value="1"/>
</dbReference>
<comment type="caution">
    <text evidence="7">The sequence shown here is derived from an EMBL/GenBank/DDBJ whole genome shotgun (WGS) entry which is preliminary data.</text>
</comment>
<feature type="domain" description="Methyl-accepting transducer" evidence="5">
    <location>
        <begin position="265"/>
        <end position="480"/>
    </location>
</feature>
<name>A0A2T0X4L5_9RHOB</name>